<feature type="compositionally biased region" description="Low complexity" evidence="1">
    <location>
        <begin position="240"/>
        <end position="253"/>
    </location>
</feature>
<gene>
    <name evidence="2" type="ORF">PCOR1329_LOCUS2475</name>
</gene>
<feature type="region of interest" description="Disordered" evidence="1">
    <location>
        <begin position="299"/>
        <end position="329"/>
    </location>
</feature>
<accession>A0ABN9PGS5</accession>
<keyword evidence="3" id="KW-1185">Reference proteome</keyword>
<reference evidence="2" key="1">
    <citation type="submission" date="2023-10" db="EMBL/GenBank/DDBJ databases">
        <authorList>
            <person name="Chen Y."/>
            <person name="Shah S."/>
            <person name="Dougan E. K."/>
            <person name="Thang M."/>
            <person name="Chan C."/>
        </authorList>
    </citation>
    <scope>NUCLEOTIDE SEQUENCE [LARGE SCALE GENOMIC DNA]</scope>
</reference>
<feature type="compositionally biased region" description="Low complexity" evidence="1">
    <location>
        <begin position="313"/>
        <end position="323"/>
    </location>
</feature>
<feature type="compositionally biased region" description="Basic and acidic residues" evidence="1">
    <location>
        <begin position="14"/>
        <end position="58"/>
    </location>
</feature>
<protein>
    <submittedName>
        <fullName evidence="2">Uncharacterized protein</fullName>
    </submittedName>
</protein>
<evidence type="ECO:0000313" key="2">
    <source>
        <dbReference type="EMBL" id="CAK0791659.1"/>
    </source>
</evidence>
<dbReference type="Proteomes" id="UP001189429">
    <property type="component" value="Unassembled WGS sequence"/>
</dbReference>
<evidence type="ECO:0000256" key="1">
    <source>
        <dbReference type="SAM" id="MobiDB-lite"/>
    </source>
</evidence>
<feature type="region of interest" description="Disordered" evidence="1">
    <location>
        <begin position="233"/>
        <end position="269"/>
    </location>
</feature>
<evidence type="ECO:0000313" key="3">
    <source>
        <dbReference type="Proteomes" id="UP001189429"/>
    </source>
</evidence>
<comment type="caution">
    <text evidence="2">The sequence shown here is derived from an EMBL/GenBank/DDBJ whole genome shotgun (WGS) entry which is preliminary data.</text>
</comment>
<feature type="region of interest" description="Disordered" evidence="1">
    <location>
        <begin position="1"/>
        <end position="58"/>
    </location>
</feature>
<sequence length="329" mass="33713">MEDIGDTDPQRQTVLDHSDDEHGKFSAMGLHKDKRPDSESDAKRARLEPTPKYRSEMDKNGSILTQCLTKGTIGNMELNVPPLTCRYSVGKVTNALNSFLESEPVGTLGLSKARSDEDFSASLAVTSRGRPAWDPGHEPPVEGQHPAEASTLRPRSGAVGGAVAACGAAPARVQPTPRRGSAAQEADTLPPRSGAVGAALARSTPQNQRRHLARATEGHRVANQGAGAVCCGSGGGASSGSGSQCSSSPAASGTWSPPPTFGARRRGLASTPGEPALWAAAAFGSAEIVEAASAPWYDRLDVDGLPPARARRGSGAAAPRGARTAGGGG</sequence>
<name>A0ABN9PGS5_9DINO</name>
<feature type="region of interest" description="Disordered" evidence="1">
    <location>
        <begin position="169"/>
        <end position="220"/>
    </location>
</feature>
<dbReference type="EMBL" id="CAUYUJ010000625">
    <property type="protein sequence ID" value="CAK0791659.1"/>
    <property type="molecule type" value="Genomic_DNA"/>
</dbReference>
<proteinExistence type="predicted"/>
<feature type="region of interest" description="Disordered" evidence="1">
    <location>
        <begin position="125"/>
        <end position="156"/>
    </location>
</feature>
<organism evidence="2 3">
    <name type="scientific">Prorocentrum cordatum</name>
    <dbReference type="NCBI Taxonomy" id="2364126"/>
    <lineage>
        <taxon>Eukaryota</taxon>
        <taxon>Sar</taxon>
        <taxon>Alveolata</taxon>
        <taxon>Dinophyceae</taxon>
        <taxon>Prorocentrales</taxon>
        <taxon>Prorocentraceae</taxon>
        <taxon>Prorocentrum</taxon>
    </lineage>
</organism>